<dbReference type="AlphaFoldDB" id="A0A7J7GUX3"/>
<evidence type="ECO:0000313" key="3">
    <source>
        <dbReference type="Proteomes" id="UP000593564"/>
    </source>
</evidence>
<accession>A0A7J7GUX3</accession>
<feature type="signal peptide" evidence="1">
    <location>
        <begin position="1"/>
        <end position="30"/>
    </location>
</feature>
<gene>
    <name evidence="2" type="ORF">HYC85_018646</name>
</gene>
<evidence type="ECO:0000256" key="1">
    <source>
        <dbReference type="SAM" id="SignalP"/>
    </source>
</evidence>
<reference evidence="3" key="1">
    <citation type="journal article" date="2020" name="Nat. Commun.">
        <title>Genome assembly of wild tea tree DASZ reveals pedigree and selection history of tea varieties.</title>
        <authorList>
            <person name="Zhang W."/>
            <person name="Zhang Y."/>
            <person name="Qiu H."/>
            <person name="Guo Y."/>
            <person name="Wan H."/>
            <person name="Zhang X."/>
            <person name="Scossa F."/>
            <person name="Alseekh S."/>
            <person name="Zhang Q."/>
            <person name="Wang P."/>
            <person name="Xu L."/>
            <person name="Schmidt M.H."/>
            <person name="Jia X."/>
            <person name="Li D."/>
            <person name="Zhu A."/>
            <person name="Guo F."/>
            <person name="Chen W."/>
            <person name="Ni D."/>
            <person name="Usadel B."/>
            <person name="Fernie A.R."/>
            <person name="Wen W."/>
        </authorList>
    </citation>
    <scope>NUCLEOTIDE SEQUENCE [LARGE SCALE GENOMIC DNA]</scope>
    <source>
        <strain evidence="3">cv. G240</strain>
    </source>
</reference>
<sequence length="217" mass="24344">MLTTAGPPPSPPLLLLLILLLITSPPLSNSLSFSQFQTLFSLSHSLMTRVANLRASRGDLSGSDRARLIAAKLKRATGLGFWGAMWSVGWDYVRNYSWRDFTASFEVRGAVSDLNELLRALNELTRMESPAERVEWVSRNYKNALRVSRSLLQRLLQVFGQSGPLREVVETVQKEVVEGELLRDCLELGNDDLKGLIQIFKDIALQFSSNPDRSHDL</sequence>
<dbReference type="EMBL" id="JACBKZ010000008">
    <property type="protein sequence ID" value="KAF5944569.1"/>
    <property type="molecule type" value="Genomic_DNA"/>
</dbReference>
<feature type="chain" id="PRO_5029692331" evidence="1">
    <location>
        <begin position="31"/>
        <end position="217"/>
    </location>
</feature>
<keyword evidence="3" id="KW-1185">Reference proteome</keyword>
<protein>
    <submittedName>
        <fullName evidence="2">Uncharacterized protein</fullName>
    </submittedName>
</protein>
<proteinExistence type="predicted"/>
<comment type="caution">
    <text evidence="2">The sequence shown here is derived from an EMBL/GenBank/DDBJ whole genome shotgun (WGS) entry which is preliminary data.</text>
</comment>
<evidence type="ECO:0000313" key="2">
    <source>
        <dbReference type="EMBL" id="KAF5944569.1"/>
    </source>
</evidence>
<reference evidence="2 3" key="2">
    <citation type="submission" date="2020-07" db="EMBL/GenBank/DDBJ databases">
        <title>Genome assembly of wild tea tree DASZ reveals pedigree and selection history of tea varieties.</title>
        <authorList>
            <person name="Zhang W."/>
        </authorList>
    </citation>
    <scope>NUCLEOTIDE SEQUENCE [LARGE SCALE GENOMIC DNA]</scope>
    <source>
        <strain evidence="3">cv. G240</strain>
        <tissue evidence="2">Leaf</tissue>
    </source>
</reference>
<dbReference type="PANTHER" id="PTHR36806">
    <property type="entry name" value="ADENINE PHOSPHORIBOSYLTRANSFERASE"/>
    <property type="match status" value="1"/>
</dbReference>
<dbReference type="Proteomes" id="UP000593564">
    <property type="component" value="Unassembled WGS sequence"/>
</dbReference>
<name>A0A7J7GUX3_CAMSI</name>
<keyword evidence="1" id="KW-0732">Signal</keyword>
<organism evidence="2 3">
    <name type="scientific">Camellia sinensis</name>
    <name type="common">Tea plant</name>
    <name type="synonym">Thea sinensis</name>
    <dbReference type="NCBI Taxonomy" id="4442"/>
    <lineage>
        <taxon>Eukaryota</taxon>
        <taxon>Viridiplantae</taxon>
        <taxon>Streptophyta</taxon>
        <taxon>Embryophyta</taxon>
        <taxon>Tracheophyta</taxon>
        <taxon>Spermatophyta</taxon>
        <taxon>Magnoliopsida</taxon>
        <taxon>eudicotyledons</taxon>
        <taxon>Gunneridae</taxon>
        <taxon>Pentapetalae</taxon>
        <taxon>asterids</taxon>
        <taxon>Ericales</taxon>
        <taxon>Theaceae</taxon>
        <taxon>Camellia</taxon>
    </lineage>
</organism>